<accession>A0AA88XQD0</accession>
<name>A0AA88XQD0_PINIB</name>
<feature type="region of interest" description="Disordered" evidence="1">
    <location>
        <begin position="118"/>
        <end position="137"/>
    </location>
</feature>
<evidence type="ECO:0000313" key="3">
    <source>
        <dbReference type="Proteomes" id="UP001186944"/>
    </source>
</evidence>
<keyword evidence="3" id="KW-1185">Reference proteome</keyword>
<reference evidence="2" key="1">
    <citation type="submission" date="2019-08" db="EMBL/GenBank/DDBJ databases">
        <title>The improved chromosome-level genome for the pearl oyster Pinctada fucata martensii using PacBio sequencing and Hi-C.</title>
        <authorList>
            <person name="Zheng Z."/>
        </authorList>
    </citation>
    <scope>NUCLEOTIDE SEQUENCE</scope>
    <source>
        <strain evidence="2">ZZ-2019</strain>
        <tissue evidence="2">Adductor muscle</tissue>
    </source>
</reference>
<comment type="caution">
    <text evidence="2">The sequence shown here is derived from an EMBL/GenBank/DDBJ whole genome shotgun (WGS) entry which is preliminary data.</text>
</comment>
<evidence type="ECO:0000256" key="1">
    <source>
        <dbReference type="SAM" id="MobiDB-lite"/>
    </source>
</evidence>
<proteinExistence type="predicted"/>
<dbReference type="AlphaFoldDB" id="A0AA88XQD0"/>
<dbReference type="Proteomes" id="UP001186944">
    <property type="component" value="Unassembled WGS sequence"/>
</dbReference>
<feature type="compositionally biased region" description="Pro residues" evidence="1">
    <location>
        <begin position="180"/>
        <end position="193"/>
    </location>
</feature>
<evidence type="ECO:0000313" key="2">
    <source>
        <dbReference type="EMBL" id="KAK3085509.1"/>
    </source>
</evidence>
<protein>
    <submittedName>
        <fullName evidence="2">Uncharacterized protein</fullName>
    </submittedName>
</protein>
<feature type="region of interest" description="Disordered" evidence="1">
    <location>
        <begin position="174"/>
        <end position="218"/>
    </location>
</feature>
<dbReference type="EMBL" id="VSWD01000012">
    <property type="protein sequence ID" value="KAK3085509.1"/>
    <property type="molecule type" value="Genomic_DNA"/>
</dbReference>
<gene>
    <name evidence="2" type="ORF">FSP39_004338</name>
</gene>
<organism evidence="2 3">
    <name type="scientific">Pinctada imbricata</name>
    <name type="common">Atlantic pearl-oyster</name>
    <name type="synonym">Pinctada martensii</name>
    <dbReference type="NCBI Taxonomy" id="66713"/>
    <lineage>
        <taxon>Eukaryota</taxon>
        <taxon>Metazoa</taxon>
        <taxon>Spiralia</taxon>
        <taxon>Lophotrochozoa</taxon>
        <taxon>Mollusca</taxon>
        <taxon>Bivalvia</taxon>
        <taxon>Autobranchia</taxon>
        <taxon>Pteriomorphia</taxon>
        <taxon>Pterioida</taxon>
        <taxon>Pterioidea</taxon>
        <taxon>Pteriidae</taxon>
        <taxon>Pinctada</taxon>
    </lineage>
</organism>
<sequence>MRFFRRSRHQRRNLSIYQDRHSEVERCNIIPSHIRWNPFFRNQNRHNVFRVGINPFQNCVNNHVPKCLGQVTMSNILEGDRVENFSSECWLQDHLHQFGYMSGALPDLQEHVREELHDSIPSDDNDDDSPAGSDTTTLLDESLNDLLDNHSDEDDDGLPFSLTLMGNISSDISGYREVFEPPPYDQPSEPPPSYEEATAAHERRSSRGSRSSDIAFLW</sequence>